<organismHost>
    <name type="scientific">Lepidoptera</name>
    <name type="common">moths &amp; butterflies</name>
    <dbReference type="NCBI Taxonomy" id="7088"/>
</organismHost>
<evidence type="ECO:0000256" key="2">
    <source>
        <dbReference type="ARBA" id="ARBA00022801"/>
    </source>
</evidence>
<dbReference type="SMART" id="SM00490">
    <property type="entry name" value="HELICc"/>
    <property type="match status" value="1"/>
</dbReference>
<evidence type="ECO:0000313" key="7">
    <source>
        <dbReference type="EMBL" id="AAK85603.1"/>
    </source>
</evidence>
<sequence length="501" mass="57687">MDNLKFDVDEFFNADDDANTCTPAIVHKLDLLPHQKSGIGWMLQREKRGNPHGGVLADDMGLGKTLSVLLLIANNNNVNLKTLIVCPLSLLNHWCGESDKHNLNIKLCKFYNNKCDQSFDAYQVVVTTYDTLYNHHKLLKTKQRASSLLTRQWHRVVLDEAHVIKNCKTAVHAAASALCADNRWCITGTPIHNKHWDMYAIIKFLRCKPFNNAAVWKMLNRNNDTNHIKSVMSKIVLKRNKSEIALDIPENSVQYVYVTFNETEKQVYDILKSKSQKAFDVAVETDGKDLNSMQDVLSLLCRLRQMCCHPALTKCAHMFESHANIFEPTYASSKCQRVLELIQQVLNTDNDKIVLVSQWVEFLHIIAALLRRHEILILLYTGKQRVEERIAVENQFNAANSPYRVLLMSIKCGGVGLNLIGGNHIVVLEPHWNPQIELQAQNRIHRLGQKKQTYVYKMLHDEDNSVERYMKTRQDNKLTFVNKVFDRSIPDYEDIKKFFSL</sequence>
<dbReference type="InterPro" id="IPR001650">
    <property type="entry name" value="Helicase_C-like"/>
</dbReference>
<dbReference type="SMART" id="SM00487">
    <property type="entry name" value="DEXDc"/>
    <property type="match status" value="1"/>
</dbReference>
<dbReference type="PROSITE" id="PS51194">
    <property type="entry name" value="HELICASE_CTER"/>
    <property type="match status" value="1"/>
</dbReference>
<keyword evidence="1" id="KW-0547">Nucleotide-binding</keyword>
<dbReference type="RefSeq" id="NP_203208.1">
    <property type="nucleotide sequence ID" value="NC_003083.1"/>
</dbReference>
<dbReference type="EMBL" id="AY043265">
    <property type="protein sequence ID" value="AAK85603.1"/>
    <property type="molecule type" value="Genomic_DNA"/>
</dbReference>
<keyword evidence="2" id="KW-0378">Hydrolase</keyword>
<evidence type="ECO:0000256" key="1">
    <source>
        <dbReference type="ARBA" id="ARBA00022741"/>
    </source>
</evidence>
<dbReference type="CDD" id="cd18008">
    <property type="entry name" value="DEXDc_SHPRH-like"/>
    <property type="match status" value="1"/>
</dbReference>
<keyword evidence="4" id="KW-0067">ATP-binding</keyword>
<dbReference type="InterPro" id="IPR014001">
    <property type="entry name" value="Helicase_ATP-bd"/>
</dbReference>
<dbReference type="GeneID" id="921810"/>
<accession>Q91GL2</accession>
<dbReference type="GO" id="GO:0008094">
    <property type="term" value="F:ATP-dependent activity, acting on DNA"/>
    <property type="evidence" value="ECO:0007669"/>
    <property type="project" value="TreeGrafter"/>
</dbReference>
<feature type="domain" description="Helicase C-terminal" evidence="6">
    <location>
        <begin position="340"/>
        <end position="493"/>
    </location>
</feature>
<feature type="domain" description="Helicase ATP-binding" evidence="5">
    <location>
        <begin position="45"/>
        <end position="208"/>
    </location>
</feature>
<dbReference type="Gene3D" id="3.40.50.300">
    <property type="entry name" value="P-loop containing nucleotide triphosphate hydrolases"/>
    <property type="match status" value="1"/>
</dbReference>
<dbReference type="SUPFAM" id="SSF52540">
    <property type="entry name" value="P-loop containing nucleoside triphosphate hydrolases"/>
    <property type="match status" value="2"/>
</dbReference>
<dbReference type="CDD" id="cd18793">
    <property type="entry name" value="SF2_C_SNF"/>
    <property type="match status" value="1"/>
</dbReference>
<dbReference type="InterPro" id="IPR038718">
    <property type="entry name" value="SNF2-like_sf"/>
</dbReference>
<evidence type="ECO:0000259" key="6">
    <source>
        <dbReference type="PROSITE" id="PS51194"/>
    </source>
</evidence>
<dbReference type="KEGG" id="vg:921810"/>
<dbReference type="GO" id="GO:0005524">
    <property type="term" value="F:ATP binding"/>
    <property type="evidence" value="ECO:0007669"/>
    <property type="project" value="UniProtKB-KW"/>
</dbReference>
<dbReference type="GO" id="GO:0006281">
    <property type="term" value="P:DNA repair"/>
    <property type="evidence" value="ECO:0007669"/>
    <property type="project" value="TreeGrafter"/>
</dbReference>
<evidence type="ECO:0000313" key="8">
    <source>
        <dbReference type="Proteomes" id="UP000203221"/>
    </source>
</evidence>
<dbReference type="InterPro" id="IPR049730">
    <property type="entry name" value="SNF2/RAD54-like_C"/>
</dbReference>
<dbReference type="Pfam" id="PF00176">
    <property type="entry name" value="SNF2-rel_dom"/>
    <property type="match status" value="1"/>
</dbReference>
<dbReference type="PANTHER" id="PTHR45626:SF17">
    <property type="entry name" value="HELICASE-LIKE TRANSCRIPTION FACTOR"/>
    <property type="match status" value="1"/>
</dbReference>
<proteinExistence type="predicted"/>
<name>Q91GL2_NPVEP</name>
<evidence type="ECO:0000259" key="5">
    <source>
        <dbReference type="PROSITE" id="PS51192"/>
    </source>
</evidence>
<reference evidence="7 8" key="1">
    <citation type="journal article" date="2002" name="J. Gen. Virol.">
        <title>Whole genome analysis of the Epiphyas postvittana nucleopolyhedrovirus.</title>
        <authorList>
            <person name="Hyink O."/>
            <person name="Dellow R.A."/>
            <person name="Olsen M.J."/>
            <person name="Caradoc-Davies K.M.B."/>
            <person name="Drake K."/>
            <person name="Herniou E.A."/>
            <person name="Cory J.S."/>
            <person name="O'Reilly D.R."/>
            <person name="Ward V.K."/>
        </authorList>
    </citation>
    <scope>NUCLEOTIDE SEQUENCE [LARGE SCALE GENOMIC DNA]</scope>
</reference>
<dbReference type="PANTHER" id="PTHR45626">
    <property type="entry name" value="TRANSCRIPTION TERMINATION FACTOR 2-RELATED"/>
    <property type="match status" value="1"/>
</dbReference>
<dbReference type="GO" id="GO:0016787">
    <property type="term" value="F:hydrolase activity"/>
    <property type="evidence" value="ECO:0007669"/>
    <property type="project" value="UniProtKB-KW"/>
</dbReference>
<evidence type="ECO:0000256" key="4">
    <source>
        <dbReference type="ARBA" id="ARBA00022840"/>
    </source>
</evidence>
<dbReference type="InterPro" id="IPR000330">
    <property type="entry name" value="SNF2_N"/>
</dbReference>
<organism evidence="7 8">
    <name type="scientific">Epiphyas postvittana nucleopolyhedrovirus</name>
    <name type="common">EppoMNPV</name>
    <dbReference type="NCBI Taxonomy" id="70600"/>
    <lineage>
        <taxon>Viruses</taxon>
        <taxon>Viruses incertae sedis</taxon>
        <taxon>Naldaviricetes</taxon>
        <taxon>Lefavirales</taxon>
        <taxon>Baculoviridae</taxon>
        <taxon>Alphabaculovirus</taxon>
        <taxon>Alphabaculovirus eppostvittanae</taxon>
    </lineage>
</organism>
<keyword evidence="3" id="KW-0347">Helicase</keyword>
<dbReference type="InterPro" id="IPR050628">
    <property type="entry name" value="SNF2_RAD54_helicase_TF"/>
</dbReference>
<dbReference type="InterPro" id="IPR027417">
    <property type="entry name" value="P-loop_NTPase"/>
</dbReference>
<evidence type="ECO:0000256" key="3">
    <source>
        <dbReference type="ARBA" id="ARBA00022806"/>
    </source>
</evidence>
<dbReference type="GO" id="GO:0004386">
    <property type="term" value="F:helicase activity"/>
    <property type="evidence" value="ECO:0007669"/>
    <property type="project" value="UniProtKB-KW"/>
</dbReference>
<dbReference type="Gene3D" id="3.40.50.10810">
    <property type="entry name" value="Tandem AAA-ATPase domain"/>
    <property type="match status" value="1"/>
</dbReference>
<dbReference type="PROSITE" id="PS51192">
    <property type="entry name" value="HELICASE_ATP_BIND_1"/>
    <property type="match status" value="1"/>
</dbReference>
<dbReference type="OrthoDB" id="2514at10239"/>
<dbReference type="Pfam" id="PF00271">
    <property type="entry name" value="Helicase_C"/>
    <property type="match status" value="1"/>
</dbReference>
<gene>
    <name evidence="7" type="primary">gta</name>
</gene>
<protein>
    <submittedName>
        <fullName evidence="7">GTA</fullName>
    </submittedName>
</protein>
<keyword evidence="8" id="KW-1185">Reference proteome</keyword>
<dbReference type="Proteomes" id="UP000203221">
    <property type="component" value="Segment"/>
</dbReference>